<keyword evidence="2" id="KW-1185">Reference proteome</keyword>
<proteinExistence type="predicted"/>
<dbReference type="PANTHER" id="PTHR10285">
    <property type="entry name" value="URIDINE KINASE"/>
    <property type="match status" value="1"/>
</dbReference>
<dbReference type="FunCoup" id="J4HT06">
    <property type="interactions" value="395"/>
</dbReference>
<dbReference type="STRING" id="599839.J4HT06"/>
<dbReference type="Gene3D" id="3.40.50.300">
    <property type="entry name" value="P-loop containing nucleotide triphosphate hydrolases"/>
    <property type="match status" value="1"/>
</dbReference>
<dbReference type="AlphaFoldDB" id="J4HT06"/>
<dbReference type="Proteomes" id="UP000006352">
    <property type="component" value="Unassembled WGS sequence"/>
</dbReference>
<dbReference type="InterPro" id="IPR027417">
    <property type="entry name" value="P-loop_NTPase"/>
</dbReference>
<dbReference type="HOGENOM" id="CLU_056986_1_0_1"/>
<evidence type="ECO:0008006" key="3">
    <source>
        <dbReference type="Google" id="ProtNLM"/>
    </source>
</evidence>
<reference evidence="1 2" key="1">
    <citation type="journal article" date="2012" name="Appl. Environ. Microbiol.">
        <title>Short-read sequencing for genomic analysis of the brown rot fungus Fibroporia radiculosa.</title>
        <authorList>
            <person name="Tang J.D."/>
            <person name="Perkins A.D."/>
            <person name="Sonstegard T.S."/>
            <person name="Schroeder S.G."/>
            <person name="Burgess S.C."/>
            <person name="Diehl S.V."/>
        </authorList>
    </citation>
    <scope>NUCLEOTIDE SEQUENCE [LARGE SCALE GENOMIC DNA]</scope>
    <source>
        <strain evidence="1 2">TFFH 294</strain>
    </source>
</reference>
<accession>J4HT06</accession>
<evidence type="ECO:0000313" key="1">
    <source>
        <dbReference type="EMBL" id="CCL99232.1"/>
    </source>
</evidence>
<protein>
    <recommendedName>
        <fullName evidence="3">Phosphoribulokinase/uridine kinase domain-containing protein</fullName>
    </recommendedName>
</protein>
<dbReference type="EMBL" id="HE796922">
    <property type="protein sequence ID" value="CCL99232.1"/>
    <property type="molecule type" value="Genomic_DNA"/>
</dbReference>
<dbReference type="InParanoid" id="J4HT06"/>
<dbReference type="SUPFAM" id="SSF52540">
    <property type="entry name" value="P-loop containing nucleoside triphosphate hydrolases"/>
    <property type="match status" value="1"/>
</dbReference>
<dbReference type="OrthoDB" id="347435at2759"/>
<sequence>MSSKPAGNPPAVQLMLKHVLKELARHKTTFTATNMCTPLMVGVQGPQGSGKTFLTSRLRDLLISAPHSLSVAVLSIDDLYLPHDQLVALAAVNPDNALLRGRGQPGTHDVSLGTEILRKLKDINNSSEEVLLPQFDKSLYDGEGDRVAEGTPVRRHLDIVIMEGWCMGFYPISAEEIDRRWENPVDGLGEHFFQARGFRKDDVKDVNERLRGYLAWWDSFDAFIQVKPEDAHPYVHIYEWRRQQEHHMKALNGGRGMTDSQVEAFVDRYIPGYVFFGDGVAQGELNVLGEKQQPPWLQHGLRIEINEMREVVSSSTF</sequence>
<evidence type="ECO:0000313" key="2">
    <source>
        <dbReference type="Proteomes" id="UP000006352"/>
    </source>
</evidence>
<dbReference type="RefSeq" id="XP_012178515.1">
    <property type="nucleotide sequence ID" value="XM_012323125.1"/>
</dbReference>
<dbReference type="GeneID" id="24094143"/>
<organism evidence="1 2">
    <name type="scientific">Fibroporia radiculosa</name>
    <dbReference type="NCBI Taxonomy" id="599839"/>
    <lineage>
        <taxon>Eukaryota</taxon>
        <taxon>Fungi</taxon>
        <taxon>Dikarya</taxon>
        <taxon>Basidiomycota</taxon>
        <taxon>Agaricomycotina</taxon>
        <taxon>Agaricomycetes</taxon>
        <taxon>Polyporales</taxon>
        <taxon>Fibroporiaceae</taxon>
        <taxon>Fibroporia</taxon>
    </lineage>
</organism>
<name>J4HT06_9APHY</name>
<gene>
    <name evidence="1" type="ORF">FIBRA_01247</name>
</gene>